<evidence type="ECO:0000259" key="1">
    <source>
        <dbReference type="Pfam" id="PF04991"/>
    </source>
</evidence>
<dbReference type="Pfam" id="PF04991">
    <property type="entry name" value="LicD"/>
    <property type="match status" value="1"/>
</dbReference>
<dbReference type="InterPro" id="IPR007074">
    <property type="entry name" value="LicD/FKTN/FKRP_NTP_transf"/>
</dbReference>
<feature type="non-terminal residue" evidence="2">
    <location>
        <position position="79"/>
    </location>
</feature>
<feature type="non-terminal residue" evidence="2">
    <location>
        <position position="1"/>
    </location>
</feature>
<feature type="domain" description="LicD/FKTN/FKRP nucleotidyltransferase" evidence="1">
    <location>
        <begin position="34"/>
        <end position="68"/>
    </location>
</feature>
<dbReference type="AlphaFoldDB" id="A0AAV2HV88"/>
<accession>A0AAV2HV88</accession>
<dbReference type="GO" id="GO:0009100">
    <property type="term" value="P:glycoprotein metabolic process"/>
    <property type="evidence" value="ECO:0007669"/>
    <property type="project" value="UniProtKB-ARBA"/>
</dbReference>
<name>A0AAV2HV88_LYMST</name>
<organism evidence="2 3">
    <name type="scientific">Lymnaea stagnalis</name>
    <name type="common">Great pond snail</name>
    <name type="synonym">Helix stagnalis</name>
    <dbReference type="NCBI Taxonomy" id="6523"/>
    <lineage>
        <taxon>Eukaryota</taxon>
        <taxon>Metazoa</taxon>
        <taxon>Spiralia</taxon>
        <taxon>Lophotrochozoa</taxon>
        <taxon>Mollusca</taxon>
        <taxon>Gastropoda</taxon>
        <taxon>Heterobranchia</taxon>
        <taxon>Euthyneura</taxon>
        <taxon>Panpulmonata</taxon>
        <taxon>Hygrophila</taxon>
        <taxon>Lymnaeoidea</taxon>
        <taxon>Lymnaeidae</taxon>
        <taxon>Lymnaea</taxon>
    </lineage>
</organism>
<dbReference type="InterPro" id="IPR052942">
    <property type="entry name" value="LPS_cholinephosphotransferase"/>
</dbReference>
<dbReference type="PANTHER" id="PTHR43404">
    <property type="entry name" value="LIPOPOLYSACCHARIDE CHOLINEPHOSPHOTRANSFERASE LICD"/>
    <property type="match status" value="1"/>
</dbReference>
<protein>
    <recommendedName>
        <fullName evidence="1">LicD/FKTN/FKRP nucleotidyltransferase domain-containing protein</fullName>
    </recommendedName>
</protein>
<keyword evidence="3" id="KW-1185">Reference proteome</keyword>
<proteinExistence type="predicted"/>
<gene>
    <name evidence="2" type="ORF">GSLYS_00010764001</name>
</gene>
<sequence>DHERFLPSLTVSDKMRMLHTYLVLADALRNMRVEFFFVQGSLLGAHRHQGVIPWDDDIDITVNVTDWKLVRHGLSCIDG</sequence>
<comment type="caution">
    <text evidence="2">The sequence shown here is derived from an EMBL/GenBank/DDBJ whole genome shotgun (WGS) entry which is preliminary data.</text>
</comment>
<evidence type="ECO:0000313" key="2">
    <source>
        <dbReference type="EMBL" id="CAL1536851.1"/>
    </source>
</evidence>
<dbReference type="Proteomes" id="UP001497497">
    <property type="component" value="Unassembled WGS sequence"/>
</dbReference>
<dbReference type="EMBL" id="CAXITT010000241">
    <property type="protein sequence ID" value="CAL1536851.1"/>
    <property type="molecule type" value="Genomic_DNA"/>
</dbReference>
<dbReference type="PANTHER" id="PTHR43404:SF1">
    <property type="entry name" value="MNN4P"/>
    <property type="match status" value="1"/>
</dbReference>
<evidence type="ECO:0000313" key="3">
    <source>
        <dbReference type="Proteomes" id="UP001497497"/>
    </source>
</evidence>
<reference evidence="2 3" key="1">
    <citation type="submission" date="2024-04" db="EMBL/GenBank/DDBJ databases">
        <authorList>
            <consortium name="Genoscope - CEA"/>
            <person name="William W."/>
        </authorList>
    </citation>
    <scope>NUCLEOTIDE SEQUENCE [LARGE SCALE GENOMIC DNA]</scope>
</reference>